<dbReference type="OrthoDB" id="2121326at2759"/>
<dbReference type="Proteomes" id="UP000827284">
    <property type="component" value="Unassembled WGS sequence"/>
</dbReference>
<dbReference type="PANTHER" id="PTHR42852">
    <property type="entry name" value="THIOL:DISULFIDE INTERCHANGE PROTEIN DSBE"/>
    <property type="match status" value="1"/>
</dbReference>
<feature type="domain" description="Thioredoxin" evidence="1">
    <location>
        <begin position="80"/>
        <end position="244"/>
    </location>
</feature>
<comment type="caution">
    <text evidence="2">The sequence shown here is derived from an EMBL/GenBank/DDBJ whole genome shotgun (WGS) entry which is preliminary data.</text>
</comment>
<reference evidence="2" key="1">
    <citation type="submission" date="2021-11" db="EMBL/GenBank/DDBJ databases">
        <authorList>
            <person name="Herlambang A."/>
            <person name="Guo Y."/>
            <person name="Takashima Y."/>
            <person name="Nishizawa T."/>
        </authorList>
    </citation>
    <scope>NUCLEOTIDE SEQUENCE</scope>
    <source>
        <strain evidence="2">E1425</strain>
    </source>
</reference>
<dbReference type="PROSITE" id="PS51352">
    <property type="entry name" value="THIOREDOXIN_2"/>
    <property type="match status" value="1"/>
</dbReference>
<evidence type="ECO:0000313" key="2">
    <source>
        <dbReference type="EMBL" id="GJJ74978.1"/>
    </source>
</evidence>
<accession>A0A9P3LYC4</accession>
<dbReference type="AlphaFoldDB" id="A0A9P3LYC4"/>
<dbReference type="SUPFAM" id="SSF52833">
    <property type="entry name" value="Thioredoxin-like"/>
    <property type="match status" value="1"/>
</dbReference>
<keyword evidence="3" id="KW-1185">Reference proteome</keyword>
<dbReference type="EMBL" id="BQFW01000010">
    <property type="protein sequence ID" value="GJJ74978.1"/>
    <property type="molecule type" value="Genomic_DNA"/>
</dbReference>
<evidence type="ECO:0000259" key="1">
    <source>
        <dbReference type="PROSITE" id="PS51352"/>
    </source>
</evidence>
<dbReference type="InterPro" id="IPR050553">
    <property type="entry name" value="Thioredoxin_ResA/DsbE_sf"/>
</dbReference>
<dbReference type="PANTHER" id="PTHR42852:SF13">
    <property type="entry name" value="PROTEIN DIPZ"/>
    <property type="match status" value="1"/>
</dbReference>
<dbReference type="InterPro" id="IPR036249">
    <property type="entry name" value="Thioredoxin-like_sf"/>
</dbReference>
<reference evidence="2" key="2">
    <citation type="journal article" date="2022" name="Microbiol. Resour. Announc.">
        <title>Whole-Genome Sequence of Entomortierella parvispora E1425, a Mucoromycotan Fungus Associated with Burkholderiaceae-Related Endosymbiotic Bacteria.</title>
        <authorList>
            <person name="Herlambang A."/>
            <person name="Guo Y."/>
            <person name="Takashima Y."/>
            <person name="Narisawa K."/>
            <person name="Ohta H."/>
            <person name="Nishizawa T."/>
        </authorList>
    </citation>
    <scope>NUCLEOTIDE SEQUENCE</scope>
    <source>
        <strain evidence="2">E1425</strain>
    </source>
</reference>
<name>A0A9P3LYC4_9FUNG</name>
<protein>
    <recommendedName>
        <fullName evidence="1">Thioredoxin domain-containing protein</fullName>
    </recommendedName>
</protein>
<dbReference type="Gene3D" id="3.40.30.10">
    <property type="entry name" value="Glutaredoxin"/>
    <property type="match status" value="1"/>
</dbReference>
<dbReference type="CDD" id="cd02966">
    <property type="entry name" value="TlpA_like_family"/>
    <property type="match status" value="1"/>
</dbReference>
<gene>
    <name evidence="2" type="ORF">EMPS_07336</name>
</gene>
<evidence type="ECO:0000313" key="3">
    <source>
        <dbReference type="Proteomes" id="UP000827284"/>
    </source>
</evidence>
<sequence length="252" mass="28132">MADTQELTAEQKTGLNQGFMKFFAKPFETKYEDKFVESEFWEAVEGFKAHGKELGLPEDPIEYMKKKGSFPNYEAVRDYLKAGPPAFAREGWVSEFVGETVDTKELIGRCEYLAGPKFLGDERVVVLDFWATWCGSCIEAAPVISDWAEKQTGKVAVVGINNDAIFGPDKPHDLEKVKTAVEAKKDVMRYTIVVDSDHQAKNDIFMKAGFMGVPCMVVVVDNKVTFVGDFEAKAFQDALDAAIEVTARPKEE</sequence>
<proteinExistence type="predicted"/>
<organism evidence="2 3">
    <name type="scientific">Entomortierella parvispora</name>
    <dbReference type="NCBI Taxonomy" id="205924"/>
    <lineage>
        <taxon>Eukaryota</taxon>
        <taxon>Fungi</taxon>
        <taxon>Fungi incertae sedis</taxon>
        <taxon>Mucoromycota</taxon>
        <taxon>Mortierellomycotina</taxon>
        <taxon>Mortierellomycetes</taxon>
        <taxon>Mortierellales</taxon>
        <taxon>Mortierellaceae</taxon>
        <taxon>Entomortierella</taxon>
    </lineage>
</organism>
<dbReference type="InterPro" id="IPR013766">
    <property type="entry name" value="Thioredoxin_domain"/>
</dbReference>
<dbReference type="Pfam" id="PF00085">
    <property type="entry name" value="Thioredoxin"/>
    <property type="match status" value="1"/>
</dbReference>